<name>A0A7S4NUF8_GUITH</name>
<dbReference type="AlphaFoldDB" id="A0A7S4NUF8"/>
<dbReference type="EMBL" id="HBKN01025344">
    <property type="protein sequence ID" value="CAE2308012.1"/>
    <property type="molecule type" value="Transcribed_RNA"/>
</dbReference>
<protein>
    <submittedName>
        <fullName evidence="1">Uncharacterized protein</fullName>
    </submittedName>
</protein>
<gene>
    <name evidence="1" type="ORF">GTHE00462_LOCUS19714</name>
</gene>
<sequence>MSARGRRLHIRLPTEILPVVVYVPEVHSKWYDEERHRVFISLVPEVLEQILPNANLDKKKLDATRVKEDVFRGVGMELRCFFRSTLPTYHLLSTDEQGEPHASSTSAWTLHVTVQPHS</sequence>
<evidence type="ECO:0000313" key="1">
    <source>
        <dbReference type="EMBL" id="CAE2308012.1"/>
    </source>
</evidence>
<organism evidence="1">
    <name type="scientific">Guillardia theta</name>
    <name type="common">Cryptophyte</name>
    <name type="synonym">Cryptomonas phi</name>
    <dbReference type="NCBI Taxonomy" id="55529"/>
    <lineage>
        <taxon>Eukaryota</taxon>
        <taxon>Cryptophyceae</taxon>
        <taxon>Pyrenomonadales</taxon>
        <taxon>Geminigeraceae</taxon>
        <taxon>Guillardia</taxon>
    </lineage>
</organism>
<reference evidence="1" key="1">
    <citation type="submission" date="2021-01" db="EMBL/GenBank/DDBJ databases">
        <authorList>
            <person name="Corre E."/>
            <person name="Pelletier E."/>
            <person name="Niang G."/>
            <person name="Scheremetjew M."/>
            <person name="Finn R."/>
            <person name="Kale V."/>
            <person name="Holt S."/>
            <person name="Cochrane G."/>
            <person name="Meng A."/>
            <person name="Brown T."/>
            <person name="Cohen L."/>
        </authorList>
    </citation>
    <scope>NUCLEOTIDE SEQUENCE</scope>
    <source>
        <strain evidence="1">CCMP 2712</strain>
    </source>
</reference>
<accession>A0A7S4NUF8</accession>
<proteinExistence type="predicted"/>